<name>A0A0F9CWX6_9ZZZZ</name>
<gene>
    <name evidence="1" type="ORF">LCGC14_2272240</name>
</gene>
<dbReference type="AlphaFoldDB" id="A0A0F9CWX6"/>
<sequence>MMDRYTHLSDRELLVVVADDLAEMRRAMWGNGRPGLMERMATMEERTPLRVRDKMWLN</sequence>
<evidence type="ECO:0000313" key="1">
    <source>
        <dbReference type="EMBL" id="KKL53759.1"/>
    </source>
</evidence>
<organism evidence="1">
    <name type="scientific">marine sediment metagenome</name>
    <dbReference type="NCBI Taxonomy" id="412755"/>
    <lineage>
        <taxon>unclassified sequences</taxon>
        <taxon>metagenomes</taxon>
        <taxon>ecological metagenomes</taxon>
    </lineage>
</organism>
<comment type="caution">
    <text evidence="1">The sequence shown here is derived from an EMBL/GenBank/DDBJ whole genome shotgun (WGS) entry which is preliminary data.</text>
</comment>
<accession>A0A0F9CWX6</accession>
<dbReference type="EMBL" id="LAZR01031438">
    <property type="protein sequence ID" value="KKL53759.1"/>
    <property type="molecule type" value="Genomic_DNA"/>
</dbReference>
<proteinExistence type="predicted"/>
<protein>
    <submittedName>
        <fullName evidence="1">Uncharacterized protein</fullName>
    </submittedName>
</protein>
<reference evidence="1" key="1">
    <citation type="journal article" date="2015" name="Nature">
        <title>Complex archaea that bridge the gap between prokaryotes and eukaryotes.</title>
        <authorList>
            <person name="Spang A."/>
            <person name="Saw J.H."/>
            <person name="Jorgensen S.L."/>
            <person name="Zaremba-Niedzwiedzka K."/>
            <person name="Martijn J."/>
            <person name="Lind A.E."/>
            <person name="van Eijk R."/>
            <person name="Schleper C."/>
            <person name="Guy L."/>
            <person name="Ettema T.J."/>
        </authorList>
    </citation>
    <scope>NUCLEOTIDE SEQUENCE</scope>
</reference>
<feature type="non-terminal residue" evidence="1">
    <location>
        <position position="58"/>
    </location>
</feature>